<evidence type="ECO:0000313" key="1">
    <source>
        <dbReference type="EMBL" id="KAD4178528.1"/>
    </source>
</evidence>
<dbReference type="OrthoDB" id="1521893at2759"/>
<evidence type="ECO:0000313" key="2">
    <source>
        <dbReference type="Proteomes" id="UP000326396"/>
    </source>
</evidence>
<dbReference type="EMBL" id="SZYD01000014">
    <property type="protein sequence ID" value="KAD4178528.1"/>
    <property type="molecule type" value="Genomic_DNA"/>
</dbReference>
<protein>
    <submittedName>
        <fullName evidence="1">Uncharacterized protein</fullName>
    </submittedName>
</protein>
<proteinExistence type="predicted"/>
<dbReference type="PANTHER" id="PTHR32278">
    <property type="entry name" value="F-BOX DOMAIN-CONTAINING PROTEIN"/>
    <property type="match status" value="1"/>
</dbReference>
<dbReference type="AlphaFoldDB" id="A0A5N6MVX9"/>
<dbReference type="Pfam" id="PF14299">
    <property type="entry name" value="PP2"/>
    <property type="match status" value="1"/>
</dbReference>
<name>A0A5N6MVX9_9ASTR</name>
<dbReference type="InterPro" id="IPR025886">
    <property type="entry name" value="PP2-like"/>
</dbReference>
<dbReference type="PANTHER" id="PTHR32278:SF135">
    <property type="entry name" value="F-BOX PROTEIN PP2-B12"/>
    <property type="match status" value="1"/>
</dbReference>
<keyword evidence="2" id="KW-1185">Reference proteome</keyword>
<comment type="caution">
    <text evidence="1">The sequence shown here is derived from an EMBL/GenBank/DDBJ whole genome shotgun (WGS) entry which is preliminary data.</text>
</comment>
<reference evidence="1 2" key="1">
    <citation type="submission" date="2019-05" db="EMBL/GenBank/DDBJ databases">
        <title>Mikania micrantha, genome provides insights into the molecular mechanism of rapid growth.</title>
        <authorList>
            <person name="Liu B."/>
        </authorList>
    </citation>
    <scope>NUCLEOTIDE SEQUENCE [LARGE SCALE GENOMIC DNA]</scope>
    <source>
        <strain evidence="1">NLD-2019</strain>
        <tissue evidence="1">Leaf</tissue>
    </source>
</reference>
<gene>
    <name evidence="1" type="ORF">E3N88_27119</name>
</gene>
<organism evidence="1 2">
    <name type="scientific">Mikania micrantha</name>
    <name type="common">bitter vine</name>
    <dbReference type="NCBI Taxonomy" id="192012"/>
    <lineage>
        <taxon>Eukaryota</taxon>
        <taxon>Viridiplantae</taxon>
        <taxon>Streptophyta</taxon>
        <taxon>Embryophyta</taxon>
        <taxon>Tracheophyta</taxon>
        <taxon>Spermatophyta</taxon>
        <taxon>Magnoliopsida</taxon>
        <taxon>eudicotyledons</taxon>
        <taxon>Gunneridae</taxon>
        <taxon>Pentapetalae</taxon>
        <taxon>asterids</taxon>
        <taxon>campanulids</taxon>
        <taxon>Asterales</taxon>
        <taxon>Asteraceae</taxon>
        <taxon>Asteroideae</taxon>
        <taxon>Heliantheae alliance</taxon>
        <taxon>Eupatorieae</taxon>
        <taxon>Mikania</taxon>
    </lineage>
</organism>
<accession>A0A5N6MVX9</accession>
<sequence>MNMNGEVAKVVSANKCFFGEYLVNKMTNPFLVAMKVQNIRCRFPYYSWDVYSHPFKVEVNTQFLSQHVTHIIYILFKYGGTQYAPCYIPFQYKLDKEMNYYTSCIPYISEADGWAATKLYQFTSNEAIQNFCIEFLPRDRIPFRDEFAFEGIEFQPLESTTCEKQDEEQMDNDFLPSDFTDVIKLSKEVIHWSTNKELYAHLRKGFLIMGATSQTRFWKDHYTWFSISKNMKKCFMIPASIFLDEDEWTCNSVPELESRFKVATKSLISYQFSVHLSVNLHILSPQTKHLCYLIYKLPNTNNSSFDGPAIIDVTDCSKDRMFPLSICLNTHCHPPIIGSACNDDNRYSINMKDHSKPRKDGWMEVKFSEVSITSTGSIKESYKFSAEEDKFVNKNFLDIVIEGIEFRPL</sequence>
<dbReference type="Proteomes" id="UP000326396">
    <property type="component" value="Linkage Group LG4"/>
</dbReference>